<dbReference type="InterPro" id="IPR017439">
    <property type="entry name" value="Amidohydrolase"/>
</dbReference>
<protein>
    <submittedName>
        <fullName evidence="4">Amidohydrolase</fullName>
    </submittedName>
</protein>
<dbReference type="SUPFAM" id="SSF55031">
    <property type="entry name" value="Bacterial exopeptidase dimerisation domain"/>
    <property type="match status" value="1"/>
</dbReference>
<keyword evidence="5" id="KW-1185">Reference proteome</keyword>
<sequence>MSVHDDATAIRDDLVRLRRRLHAEPEIGLDLPRTQEKVLAALDGLPLEVSRGVALSSVTAVLRANRPGPVVLLRADMDALPVHERTGLGYASRADGVMHACGHDLHTAMLVGAAHVLAARRDALPGDVIFMFQPGEEGWDGSAAMIAEGVLDAAGKPPDAAYALHVFSAAVPHGMFTARPGTTMAASDGLEVTVVGSGGHGARPHRAHDPIPVVCEIVTALQTLVTRQSDIFDPVVLTVGSLHAGTRRNVIPDTAKFEATLRTFSAPAKARLKDAVITLAESIARAHGLRAEVTYIDGYPLTVNDPQETAFVAGTVGEVLGGHRFRHLADPLPGGEDFSRVLQRIPGAFVLLGAGDGTTDNHSPLAVFDDSVLPDGTAVLAGLALRRGRSTLS</sequence>
<feature type="binding site" evidence="2">
    <location>
        <position position="101"/>
    </location>
    <ligand>
        <name>Mn(2+)</name>
        <dbReference type="ChEBI" id="CHEBI:29035"/>
        <label>2</label>
    </ligand>
</feature>
<dbReference type="Proteomes" id="UP000286716">
    <property type="component" value="Unassembled WGS sequence"/>
</dbReference>
<dbReference type="InterPro" id="IPR011650">
    <property type="entry name" value="Peptidase_M20_dimer"/>
</dbReference>
<feature type="domain" description="Peptidase M20 dimerisation" evidence="3">
    <location>
        <begin position="189"/>
        <end position="284"/>
    </location>
</feature>
<dbReference type="NCBIfam" id="TIGR01891">
    <property type="entry name" value="amidohydrolases"/>
    <property type="match status" value="1"/>
</dbReference>
<keyword evidence="1 4" id="KW-0378">Hydrolase</keyword>
<proteinExistence type="predicted"/>
<reference evidence="4 5" key="1">
    <citation type="submission" date="2018-05" db="EMBL/GenBank/DDBJ databases">
        <title>Evolution of GPA BGCs.</title>
        <authorList>
            <person name="Waglechner N."/>
            <person name="Wright G.D."/>
        </authorList>
    </citation>
    <scope>NUCLEOTIDE SEQUENCE [LARGE SCALE GENOMIC DNA]</scope>
    <source>
        <strain evidence="4 5">DSM 5908</strain>
    </source>
</reference>
<dbReference type="OrthoDB" id="9777385at2"/>
<dbReference type="EMBL" id="QHHU01000028">
    <property type="protein sequence ID" value="RSM42679.1"/>
    <property type="molecule type" value="Genomic_DNA"/>
</dbReference>
<dbReference type="GO" id="GO:0050118">
    <property type="term" value="F:N-acetyldiaminopimelate deacetylase activity"/>
    <property type="evidence" value="ECO:0007669"/>
    <property type="project" value="UniProtKB-ARBA"/>
</dbReference>
<dbReference type="PANTHER" id="PTHR11014">
    <property type="entry name" value="PEPTIDASE M20 FAMILY MEMBER"/>
    <property type="match status" value="1"/>
</dbReference>
<comment type="cofactor">
    <cofactor evidence="2">
        <name>Mn(2+)</name>
        <dbReference type="ChEBI" id="CHEBI:29035"/>
    </cofactor>
    <text evidence="2">The Mn(2+) ion enhances activity.</text>
</comment>
<dbReference type="RefSeq" id="WP_020645916.1">
    <property type="nucleotide sequence ID" value="NZ_QHHU01000028.1"/>
</dbReference>
<keyword evidence="2" id="KW-0464">Manganese</keyword>
<evidence type="ECO:0000313" key="5">
    <source>
        <dbReference type="Proteomes" id="UP000286716"/>
    </source>
</evidence>
<dbReference type="Gene3D" id="3.40.630.10">
    <property type="entry name" value="Zn peptidases"/>
    <property type="match status" value="1"/>
</dbReference>
<keyword evidence="2" id="KW-0479">Metal-binding</keyword>
<feature type="binding site" evidence="2">
    <location>
        <position position="103"/>
    </location>
    <ligand>
        <name>Mn(2+)</name>
        <dbReference type="ChEBI" id="CHEBI:29035"/>
        <label>2</label>
    </ligand>
</feature>
<dbReference type="AlphaFoldDB" id="A0A428WHW2"/>
<evidence type="ECO:0000259" key="3">
    <source>
        <dbReference type="Pfam" id="PF07687"/>
    </source>
</evidence>
<name>A0A428WHW2_AMYBA</name>
<accession>A0A428WHW2</accession>
<organism evidence="4 5">
    <name type="scientific">Amycolatopsis balhimycina DSM 5908</name>
    <dbReference type="NCBI Taxonomy" id="1081091"/>
    <lineage>
        <taxon>Bacteria</taxon>
        <taxon>Bacillati</taxon>
        <taxon>Actinomycetota</taxon>
        <taxon>Actinomycetes</taxon>
        <taxon>Pseudonocardiales</taxon>
        <taxon>Pseudonocardiaceae</taxon>
        <taxon>Amycolatopsis</taxon>
    </lineage>
</organism>
<feature type="binding site" evidence="2">
    <location>
        <position position="165"/>
    </location>
    <ligand>
        <name>Mn(2+)</name>
        <dbReference type="ChEBI" id="CHEBI:29035"/>
        <label>2</label>
    </ligand>
</feature>
<feature type="binding site" evidence="2">
    <location>
        <position position="362"/>
    </location>
    <ligand>
        <name>Mn(2+)</name>
        <dbReference type="ChEBI" id="CHEBI:29035"/>
        <label>2</label>
    </ligand>
</feature>
<dbReference type="Gene3D" id="3.30.70.360">
    <property type="match status" value="1"/>
</dbReference>
<evidence type="ECO:0000256" key="1">
    <source>
        <dbReference type="ARBA" id="ARBA00022801"/>
    </source>
</evidence>
<dbReference type="PANTHER" id="PTHR11014:SF63">
    <property type="entry name" value="METALLOPEPTIDASE, PUTATIVE (AFU_ORTHOLOGUE AFUA_6G09600)-RELATED"/>
    <property type="match status" value="1"/>
</dbReference>
<dbReference type="CDD" id="cd03886">
    <property type="entry name" value="M20_Acy1"/>
    <property type="match status" value="1"/>
</dbReference>
<dbReference type="PIRSF" id="PIRSF005962">
    <property type="entry name" value="Pept_M20D_amidohydro"/>
    <property type="match status" value="1"/>
</dbReference>
<dbReference type="GO" id="GO:0019877">
    <property type="term" value="P:diaminopimelate biosynthetic process"/>
    <property type="evidence" value="ECO:0007669"/>
    <property type="project" value="UniProtKB-ARBA"/>
</dbReference>
<dbReference type="InterPro" id="IPR002933">
    <property type="entry name" value="Peptidase_M20"/>
</dbReference>
<dbReference type="Pfam" id="PF01546">
    <property type="entry name" value="Peptidase_M20"/>
    <property type="match status" value="1"/>
</dbReference>
<feature type="binding site" evidence="2">
    <location>
        <position position="137"/>
    </location>
    <ligand>
        <name>Mn(2+)</name>
        <dbReference type="ChEBI" id="CHEBI:29035"/>
        <label>2</label>
    </ligand>
</feature>
<evidence type="ECO:0000256" key="2">
    <source>
        <dbReference type="PIRSR" id="PIRSR005962-1"/>
    </source>
</evidence>
<dbReference type="FunFam" id="3.30.70.360:FF:000001">
    <property type="entry name" value="N-acetyldiaminopimelate deacetylase"/>
    <property type="match status" value="1"/>
</dbReference>
<dbReference type="Pfam" id="PF07687">
    <property type="entry name" value="M20_dimer"/>
    <property type="match status" value="1"/>
</dbReference>
<comment type="caution">
    <text evidence="4">The sequence shown here is derived from an EMBL/GenBank/DDBJ whole genome shotgun (WGS) entry which is preliminary data.</text>
</comment>
<gene>
    <name evidence="4" type="ORF">DMA12_20885</name>
</gene>
<evidence type="ECO:0000313" key="4">
    <source>
        <dbReference type="EMBL" id="RSM42679.1"/>
    </source>
</evidence>
<dbReference type="SUPFAM" id="SSF53187">
    <property type="entry name" value="Zn-dependent exopeptidases"/>
    <property type="match status" value="1"/>
</dbReference>
<dbReference type="InterPro" id="IPR036264">
    <property type="entry name" value="Bact_exopeptidase_dim_dom"/>
</dbReference>
<dbReference type="GO" id="GO:0046872">
    <property type="term" value="F:metal ion binding"/>
    <property type="evidence" value="ECO:0007669"/>
    <property type="project" value="UniProtKB-KW"/>
</dbReference>